<dbReference type="STRING" id="1423734.FC83_GL002032"/>
<dbReference type="NCBIfam" id="TIGR00636">
    <property type="entry name" value="PduO_Nterm"/>
    <property type="match status" value="1"/>
</dbReference>
<reference evidence="16 17" key="1">
    <citation type="journal article" date="2015" name="Genome Announc.">
        <title>Expanding the biotechnology potential of lactobacilli through comparative genomics of 213 strains and associated genera.</title>
        <authorList>
            <person name="Sun Z."/>
            <person name="Harris H.M."/>
            <person name="McCann A."/>
            <person name="Guo C."/>
            <person name="Argimon S."/>
            <person name="Zhang W."/>
            <person name="Yang X."/>
            <person name="Jeffery I.B."/>
            <person name="Cooney J.C."/>
            <person name="Kagawa T.F."/>
            <person name="Liu W."/>
            <person name="Song Y."/>
            <person name="Salvetti E."/>
            <person name="Wrobel A."/>
            <person name="Rasinkangas P."/>
            <person name="Parkhill J."/>
            <person name="Rea M.C."/>
            <person name="O'Sullivan O."/>
            <person name="Ritari J."/>
            <person name="Douillard F.P."/>
            <person name="Paul Ross R."/>
            <person name="Yang R."/>
            <person name="Briner A.E."/>
            <person name="Felis G.E."/>
            <person name="de Vos W.M."/>
            <person name="Barrangou R."/>
            <person name="Klaenhammer T.R."/>
            <person name="Caufield P.W."/>
            <person name="Cui Y."/>
            <person name="Zhang H."/>
            <person name="O'Toole P.W."/>
        </authorList>
    </citation>
    <scope>NUCLEOTIDE SEQUENCE [LARGE SCALE GENOMIC DNA]</scope>
    <source>
        <strain evidence="16 17">DSM 18527</strain>
    </source>
</reference>
<dbReference type="GO" id="GO:0008817">
    <property type="term" value="F:corrinoid adenosyltransferase activity"/>
    <property type="evidence" value="ECO:0007669"/>
    <property type="project" value="UniProtKB-UniRule"/>
</dbReference>
<sequence length="177" mass="19645">MKIYTKVGDAGYTRQASGKMVPKFDPQIQALGDLDELETWLGNVLAQLSAPNAGLAPELLQIQRNLYALQADINIKDSKRLDPKALPAMEARIDTLTPTLPVIKAFILPGGKITGANLQYARTLARRAERSVVALHTQQTIDPGILKYLNRLSDYLFTLARYANYLDGYTDIRADQK</sequence>
<evidence type="ECO:0000313" key="17">
    <source>
        <dbReference type="Proteomes" id="UP000051236"/>
    </source>
</evidence>
<evidence type="ECO:0000256" key="13">
    <source>
        <dbReference type="ARBA" id="ARBA00048692"/>
    </source>
</evidence>
<dbReference type="InterPro" id="IPR016030">
    <property type="entry name" value="CblAdoTrfase-like"/>
</dbReference>
<name>A0A0R1Y6D9_9LACO</name>
<evidence type="ECO:0000259" key="15">
    <source>
        <dbReference type="Pfam" id="PF01923"/>
    </source>
</evidence>
<keyword evidence="6 14" id="KW-0808">Transferase</keyword>
<evidence type="ECO:0000256" key="8">
    <source>
        <dbReference type="ARBA" id="ARBA00022840"/>
    </source>
</evidence>
<comment type="pathway">
    <text evidence="1 14">Cofactor biosynthesis; adenosylcobalamin biosynthesis; adenosylcobalamin from cob(II)yrinate a,c-diamide: step 2/7.</text>
</comment>
<evidence type="ECO:0000256" key="5">
    <source>
        <dbReference type="ARBA" id="ARBA00022573"/>
    </source>
</evidence>
<evidence type="ECO:0000313" key="16">
    <source>
        <dbReference type="EMBL" id="KRM34892.1"/>
    </source>
</evidence>
<dbReference type="EMBL" id="AZGA01000020">
    <property type="protein sequence ID" value="KRM34892.1"/>
    <property type="molecule type" value="Genomic_DNA"/>
</dbReference>
<evidence type="ECO:0000256" key="7">
    <source>
        <dbReference type="ARBA" id="ARBA00022741"/>
    </source>
</evidence>
<dbReference type="GO" id="GO:0005524">
    <property type="term" value="F:ATP binding"/>
    <property type="evidence" value="ECO:0007669"/>
    <property type="project" value="UniProtKB-UniRule"/>
</dbReference>
<dbReference type="Pfam" id="PF01923">
    <property type="entry name" value="Cob_adeno_trans"/>
    <property type="match status" value="1"/>
</dbReference>
<evidence type="ECO:0000256" key="10">
    <source>
        <dbReference type="ARBA" id="ARBA00033334"/>
    </source>
</evidence>
<keyword evidence="8 14" id="KW-0067">ATP-binding</keyword>
<dbReference type="PANTHER" id="PTHR12213:SF0">
    <property type="entry name" value="CORRINOID ADENOSYLTRANSFERASE MMAB"/>
    <property type="match status" value="1"/>
</dbReference>
<evidence type="ECO:0000256" key="6">
    <source>
        <dbReference type="ARBA" id="ARBA00022679"/>
    </source>
</evidence>
<dbReference type="Proteomes" id="UP000051236">
    <property type="component" value="Unassembled WGS sequence"/>
</dbReference>
<dbReference type="EC" id="2.5.1.17" evidence="3 14"/>
<dbReference type="InterPro" id="IPR036451">
    <property type="entry name" value="CblAdoTrfase-like_sf"/>
</dbReference>
<comment type="similarity">
    <text evidence="2 14">Belongs to the Cob(I)alamin adenosyltransferase family.</text>
</comment>
<evidence type="ECO:0000256" key="4">
    <source>
        <dbReference type="ARBA" id="ARBA00020963"/>
    </source>
</evidence>
<dbReference type="UniPathway" id="UPA00148">
    <property type="reaction ID" value="UER00233"/>
</dbReference>
<dbReference type="eggNOG" id="COG2096">
    <property type="taxonomic scope" value="Bacteria"/>
</dbReference>
<comment type="catalytic activity">
    <reaction evidence="12 14">
        <text>2 cob(II)yrinate a,c diamide + reduced [electron-transfer flavoprotein] + 2 ATP = 2 adenosylcob(III)yrinate a,c-diamide + 2 triphosphate + oxidized [electron-transfer flavoprotein] + 3 H(+)</text>
        <dbReference type="Rhea" id="RHEA:11528"/>
        <dbReference type="Rhea" id="RHEA-COMP:10685"/>
        <dbReference type="Rhea" id="RHEA-COMP:10686"/>
        <dbReference type="ChEBI" id="CHEBI:15378"/>
        <dbReference type="ChEBI" id="CHEBI:18036"/>
        <dbReference type="ChEBI" id="CHEBI:30616"/>
        <dbReference type="ChEBI" id="CHEBI:57692"/>
        <dbReference type="ChEBI" id="CHEBI:58307"/>
        <dbReference type="ChEBI" id="CHEBI:58503"/>
        <dbReference type="ChEBI" id="CHEBI:58537"/>
        <dbReference type="EC" id="2.5.1.17"/>
    </reaction>
</comment>
<evidence type="ECO:0000256" key="12">
    <source>
        <dbReference type="ARBA" id="ARBA00048555"/>
    </source>
</evidence>
<dbReference type="AlphaFoldDB" id="A0A0R1Y6D9"/>
<dbReference type="InterPro" id="IPR029499">
    <property type="entry name" value="PduO-typ"/>
</dbReference>
<organism evidence="16 17">
    <name type="scientific">Agrilactobacillus composti DSM 18527 = JCM 14202</name>
    <dbReference type="NCBI Taxonomy" id="1423734"/>
    <lineage>
        <taxon>Bacteria</taxon>
        <taxon>Bacillati</taxon>
        <taxon>Bacillota</taxon>
        <taxon>Bacilli</taxon>
        <taxon>Lactobacillales</taxon>
        <taxon>Lactobacillaceae</taxon>
        <taxon>Agrilactobacillus</taxon>
    </lineage>
</organism>
<keyword evidence="5 14" id="KW-0169">Cobalamin biosynthesis</keyword>
<evidence type="ECO:0000256" key="11">
    <source>
        <dbReference type="ARBA" id="ARBA00033354"/>
    </source>
</evidence>
<keyword evidence="7 14" id="KW-0547">Nucleotide-binding</keyword>
<keyword evidence="17" id="KW-1185">Reference proteome</keyword>
<gene>
    <name evidence="16" type="ORF">FC83_GL002032</name>
</gene>
<dbReference type="SUPFAM" id="SSF89028">
    <property type="entry name" value="Cobalamin adenosyltransferase-like"/>
    <property type="match status" value="1"/>
</dbReference>
<dbReference type="GO" id="GO:0009236">
    <property type="term" value="P:cobalamin biosynthetic process"/>
    <property type="evidence" value="ECO:0007669"/>
    <property type="project" value="UniProtKB-UniRule"/>
</dbReference>
<feature type="domain" description="Cobalamin adenosyltransferase-like" evidence="15">
    <location>
        <begin position="3"/>
        <end position="163"/>
    </location>
</feature>
<evidence type="ECO:0000256" key="14">
    <source>
        <dbReference type="RuleBase" id="RU366026"/>
    </source>
</evidence>
<comment type="caution">
    <text evidence="16">The sequence shown here is derived from an EMBL/GenBank/DDBJ whole genome shotgun (WGS) entry which is preliminary data.</text>
</comment>
<evidence type="ECO:0000256" key="2">
    <source>
        <dbReference type="ARBA" id="ARBA00007487"/>
    </source>
</evidence>
<comment type="catalytic activity">
    <reaction evidence="13 14">
        <text>2 cob(II)alamin + reduced [electron-transfer flavoprotein] + 2 ATP = 2 adenosylcob(III)alamin + 2 triphosphate + oxidized [electron-transfer flavoprotein] + 3 H(+)</text>
        <dbReference type="Rhea" id="RHEA:28671"/>
        <dbReference type="Rhea" id="RHEA-COMP:10685"/>
        <dbReference type="Rhea" id="RHEA-COMP:10686"/>
        <dbReference type="ChEBI" id="CHEBI:15378"/>
        <dbReference type="ChEBI" id="CHEBI:16304"/>
        <dbReference type="ChEBI" id="CHEBI:18036"/>
        <dbReference type="ChEBI" id="CHEBI:18408"/>
        <dbReference type="ChEBI" id="CHEBI:30616"/>
        <dbReference type="ChEBI" id="CHEBI:57692"/>
        <dbReference type="ChEBI" id="CHEBI:58307"/>
        <dbReference type="EC" id="2.5.1.17"/>
    </reaction>
</comment>
<dbReference type="Gene3D" id="1.20.1200.10">
    <property type="entry name" value="Cobalamin adenosyltransferase-like"/>
    <property type="match status" value="1"/>
</dbReference>
<accession>A0A0R1Y6D9</accession>
<evidence type="ECO:0000256" key="3">
    <source>
        <dbReference type="ARBA" id="ARBA00012454"/>
    </source>
</evidence>
<protein>
    <recommendedName>
        <fullName evidence="4 14">Corrinoid adenosyltransferase</fullName>
        <ecNumber evidence="3 14">2.5.1.17</ecNumber>
    </recommendedName>
    <alternativeName>
        <fullName evidence="9 14">Cob(II)alamin adenosyltransferase</fullName>
    </alternativeName>
    <alternativeName>
        <fullName evidence="11 14">Cob(II)yrinic acid a,c-diamide adenosyltransferase</fullName>
    </alternativeName>
    <alternativeName>
        <fullName evidence="10 14">Cobinamide/cobalamin adenosyltransferase</fullName>
    </alternativeName>
</protein>
<evidence type="ECO:0000256" key="9">
    <source>
        <dbReference type="ARBA" id="ARBA00031529"/>
    </source>
</evidence>
<dbReference type="RefSeq" id="WP_057002520.1">
    <property type="nucleotide sequence ID" value="NZ_AZGA01000020.1"/>
</dbReference>
<proteinExistence type="inferred from homology"/>
<evidence type="ECO:0000256" key="1">
    <source>
        <dbReference type="ARBA" id="ARBA00005121"/>
    </source>
</evidence>
<dbReference type="PANTHER" id="PTHR12213">
    <property type="entry name" value="CORRINOID ADENOSYLTRANSFERASE"/>
    <property type="match status" value="1"/>
</dbReference>
<dbReference type="PATRIC" id="fig|1423734.3.peg.2055"/>